<comment type="caution">
    <text evidence="1">The sequence shown here is derived from an EMBL/GenBank/DDBJ whole genome shotgun (WGS) entry which is preliminary data.</text>
</comment>
<keyword evidence="2" id="KW-1185">Reference proteome</keyword>
<dbReference type="Gramene" id="TVU22657">
    <property type="protein sequence ID" value="TVU22657"/>
    <property type="gene ID" value="EJB05_32372"/>
</dbReference>
<reference evidence="1 2" key="1">
    <citation type="journal article" date="2019" name="Sci. Rep.">
        <title>A high-quality genome of Eragrostis curvula grass provides insights into Poaceae evolution and supports new strategies to enhance forage quality.</title>
        <authorList>
            <person name="Carballo J."/>
            <person name="Santos B.A.C.M."/>
            <person name="Zappacosta D."/>
            <person name="Garbus I."/>
            <person name="Selva J.P."/>
            <person name="Gallo C.A."/>
            <person name="Diaz A."/>
            <person name="Albertini E."/>
            <person name="Caccamo M."/>
            <person name="Echenique V."/>
        </authorList>
    </citation>
    <scope>NUCLEOTIDE SEQUENCE [LARGE SCALE GENOMIC DNA]</scope>
    <source>
        <strain evidence="2">cv. Victoria</strain>
        <tissue evidence="1">Leaf</tissue>
    </source>
</reference>
<accession>A0A5J9UH66</accession>
<evidence type="ECO:0000313" key="1">
    <source>
        <dbReference type="EMBL" id="TVU22657.1"/>
    </source>
</evidence>
<gene>
    <name evidence="1" type="ORF">EJB05_32372</name>
</gene>
<evidence type="ECO:0000313" key="2">
    <source>
        <dbReference type="Proteomes" id="UP000324897"/>
    </source>
</evidence>
<feature type="non-terminal residue" evidence="1">
    <location>
        <position position="1"/>
    </location>
</feature>
<proteinExistence type="predicted"/>
<dbReference type="AlphaFoldDB" id="A0A5J9UH66"/>
<organism evidence="1 2">
    <name type="scientific">Eragrostis curvula</name>
    <name type="common">weeping love grass</name>
    <dbReference type="NCBI Taxonomy" id="38414"/>
    <lineage>
        <taxon>Eukaryota</taxon>
        <taxon>Viridiplantae</taxon>
        <taxon>Streptophyta</taxon>
        <taxon>Embryophyta</taxon>
        <taxon>Tracheophyta</taxon>
        <taxon>Spermatophyta</taxon>
        <taxon>Magnoliopsida</taxon>
        <taxon>Liliopsida</taxon>
        <taxon>Poales</taxon>
        <taxon>Poaceae</taxon>
        <taxon>PACMAD clade</taxon>
        <taxon>Chloridoideae</taxon>
        <taxon>Eragrostideae</taxon>
        <taxon>Eragrostidinae</taxon>
        <taxon>Eragrostis</taxon>
    </lineage>
</organism>
<dbReference type="EMBL" id="RWGY01000026">
    <property type="protein sequence ID" value="TVU22657.1"/>
    <property type="molecule type" value="Genomic_DNA"/>
</dbReference>
<dbReference type="Proteomes" id="UP000324897">
    <property type="component" value="Unassembled WGS sequence"/>
</dbReference>
<sequence length="110" mass="11933">MVLHDKIALIFTASDVVLDAVDELSILLAFTILLNSIQPGVLIKKGIVPVPSCVAGAEEVAMAMTGGDGETVTGVGVGAEERPRVRRRRTVTTWWRRWNFPLPQRPLAIG</sequence>
<protein>
    <submittedName>
        <fullName evidence="1">Uncharacterized protein</fullName>
    </submittedName>
</protein>
<name>A0A5J9UH66_9POAL</name>
<dbReference type="OrthoDB" id="694794at2759"/>